<dbReference type="EMBL" id="RPGO01000001">
    <property type="protein sequence ID" value="RZB33238.1"/>
    <property type="molecule type" value="Genomic_DNA"/>
</dbReference>
<gene>
    <name evidence="1" type="ORF">AEth_00031</name>
</gene>
<name>A0A8B3SAZ5_9EURY</name>
<proteinExistence type="predicted"/>
<accession>A0A8B3SAZ5</accession>
<evidence type="ECO:0000313" key="1">
    <source>
        <dbReference type="EMBL" id="RZB33238.1"/>
    </source>
</evidence>
<dbReference type="Proteomes" id="UP000291831">
    <property type="component" value="Unassembled WGS sequence"/>
</dbReference>
<comment type="caution">
    <text evidence="1">The sequence shown here is derived from an EMBL/GenBank/DDBJ whole genome shotgun (WGS) entry which is preliminary data.</text>
</comment>
<organism evidence="1 2">
    <name type="scientific">Candidatus Argoarchaeum ethanivorans</name>
    <dbReference type="NCBI Taxonomy" id="2608793"/>
    <lineage>
        <taxon>Archaea</taxon>
        <taxon>Methanobacteriati</taxon>
        <taxon>Methanobacteriota</taxon>
        <taxon>Stenosarchaea group</taxon>
        <taxon>Methanomicrobia</taxon>
        <taxon>Methanosarcinales</taxon>
        <taxon>Methanosarcinales incertae sedis</taxon>
        <taxon>GOM Arc I cluster</taxon>
        <taxon>Candidatus Argoarchaeum</taxon>
    </lineage>
</organism>
<dbReference type="AlphaFoldDB" id="A0A8B3SAZ5"/>
<protein>
    <submittedName>
        <fullName evidence="1">Uncharacterized protein</fullName>
    </submittedName>
</protein>
<evidence type="ECO:0000313" key="2">
    <source>
        <dbReference type="Proteomes" id="UP000291831"/>
    </source>
</evidence>
<reference evidence="2" key="1">
    <citation type="submission" date="2019-01" db="EMBL/GenBank/DDBJ databases">
        <title>Anaerobic oxidation of ethane by archaea from a marine hydrocarbon seep.</title>
        <authorList>
            <person name="Musat F."/>
        </authorList>
    </citation>
    <scope>NUCLEOTIDE SEQUENCE [LARGE SCALE GENOMIC DNA]</scope>
</reference>
<sequence length="52" mass="5995">MDLIDEDHVCRLLDEINEAIDTELQREVTVDEMEDDIYGNVNPDTLPKSFKG</sequence>